<evidence type="ECO:0000313" key="1">
    <source>
        <dbReference type="EMBL" id="KKM75487.1"/>
    </source>
</evidence>
<organism evidence="1">
    <name type="scientific">marine sediment metagenome</name>
    <dbReference type="NCBI Taxonomy" id="412755"/>
    <lineage>
        <taxon>unclassified sequences</taxon>
        <taxon>metagenomes</taxon>
        <taxon>ecological metagenomes</taxon>
    </lineage>
</organism>
<accession>A0A0F9N1W4</accession>
<sequence>MELEMILAVCKGECMKCHEQEEWLYQHKTKLICDQCLCEIEQVESLEGEVE</sequence>
<protein>
    <submittedName>
        <fullName evidence="1">Uncharacterized protein</fullName>
    </submittedName>
</protein>
<reference evidence="1" key="1">
    <citation type="journal article" date="2015" name="Nature">
        <title>Complex archaea that bridge the gap between prokaryotes and eukaryotes.</title>
        <authorList>
            <person name="Spang A."/>
            <person name="Saw J.H."/>
            <person name="Jorgensen S.L."/>
            <person name="Zaremba-Niedzwiedzka K."/>
            <person name="Martijn J."/>
            <person name="Lind A.E."/>
            <person name="van Eijk R."/>
            <person name="Schleper C."/>
            <person name="Guy L."/>
            <person name="Ettema T.J."/>
        </authorList>
    </citation>
    <scope>NUCLEOTIDE SEQUENCE</scope>
</reference>
<dbReference type="AlphaFoldDB" id="A0A0F9N1W4"/>
<proteinExistence type="predicted"/>
<dbReference type="EMBL" id="LAZR01008970">
    <property type="protein sequence ID" value="KKM75487.1"/>
    <property type="molecule type" value="Genomic_DNA"/>
</dbReference>
<comment type="caution">
    <text evidence="1">The sequence shown here is derived from an EMBL/GenBank/DDBJ whole genome shotgun (WGS) entry which is preliminary data.</text>
</comment>
<name>A0A0F9N1W4_9ZZZZ</name>
<gene>
    <name evidence="1" type="ORF">LCGC14_1389810</name>
</gene>